<organism evidence="2 3">
    <name type="scientific">Marasmius tenuissimus</name>
    <dbReference type="NCBI Taxonomy" id="585030"/>
    <lineage>
        <taxon>Eukaryota</taxon>
        <taxon>Fungi</taxon>
        <taxon>Dikarya</taxon>
        <taxon>Basidiomycota</taxon>
        <taxon>Agaricomycotina</taxon>
        <taxon>Agaricomycetes</taxon>
        <taxon>Agaricomycetidae</taxon>
        <taxon>Agaricales</taxon>
        <taxon>Marasmiineae</taxon>
        <taxon>Marasmiaceae</taxon>
        <taxon>Marasmius</taxon>
    </lineage>
</organism>
<sequence>MAERPSPPPTTYTPLQLSPQSPGSGTEEETDEDDDDSSDKENEDKMYTNIEPTAEELDENGYLCDDFVVSDNDVEWEDDVSISSDENDLSYFGTMPVTLKRAGDSKQSRDSVNDDEKHSSAPVTPLGHRHRRLRKRLTEQSPPPSPKPMWPSTFTPPPSTRQIPPQRRTNCVYSDTESDSDHDNSSPTQLASPEDPSGTSTIKRKRSLENMSMEREANGDSLRQKKFRRLTETFRT</sequence>
<dbReference type="EMBL" id="JBBXMP010000015">
    <property type="protein sequence ID" value="KAL0069039.1"/>
    <property type="molecule type" value="Genomic_DNA"/>
</dbReference>
<reference evidence="2 3" key="1">
    <citation type="submission" date="2024-05" db="EMBL/GenBank/DDBJ databases">
        <title>A draft genome resource for the thread blight pathogen Marasmius tenuissimus strain MS-2.</title>
        <authorList>
            <person name="Yulfo-Soto G.E."/>
            <person name="Baruah I.K."/>
            <person name="Amoako-Attah I."/>
            <person name="Bukari Y."/>
            <person name="Meinhardt L.W."/>
            <person name="Bailey B.A."/>
            <person name="Cohen S.P."/>
        </authorList>
    </citation>
    <scope>NUCLEOTIDE SEQUENCE [LARGE SCALE GENOMIC DNA]</scope>
    <source>
        <strain evidence="2 3">MS-2</strain>
    </source>
</reference>
<accession>A0ABR3A7T7</accession>
<feature type="compositionally biased region" description="Pro residues" evidence="1">
    <location>
        <begin position="141"/>
        <end position="159"/>
    </location>
</feature>
<comment type="caution">
    <text evidence="2">The sequence shown here is derived from an EMBL/GenBank/DDBJ whole genome shotgun (WGS) entry which is preliminary data.</text>
</comment>
<name>A0ABR3A7T7_9AGAR</name>
<feature type="compositionally biased region" description="Acidic residues" evidence="1">
    <location>
        <begin position="26"/>
        <end position="38"/>
    </location>
</feature>
<feature type="compositionally biased region" description="Polar residues" evidence="1">
    <location>
        <begin position="12"/>
        <end position="24"/>
    </location>
</feature>
<feature type="region of interest" description="Disordered" evidence="1">
    <location>
        <begin position="98"/>
        <end position="236"/>
    </location>
</feature>
<proteinExistence type="predicted"/>
<gene>
    <name evidence="2" type="ORF">AAF712_004034</name>
</gene>
<keyword evidence="3" id="KW-1185">Reference proteome</keyword>
<feature type="compositionally biased region" description="Polar residues" evidence="1">
    <location>
        <begin position="160"/>
        <end position="175"/>
    </location>
</feature>
<feature type="region of interest" description="Disordered" evidence="1">
    <location>
        <begin position="1"/>
        <end position="62"/>
    </location>
</feature>
<feature type="compositionally biased region" description="Basic and acidic residues" evidence="1">
    <location>
        <begin position="101"/>
        <end position="119"/>
    </location>
</feature>
<protein>
    <submittedName>
        <fullName evidence="2">Uncharacterized protein</fullName>
    </submittedName>
</protein>
<feature type="compositionally biased region" description="Pro residues" evidence="1">
    <location>
        <begin position="1"/>
        <end position="11"/>
    </location>
</feature>
<evidence type="ECO:0000313" key="2">
    <source>
        <dbReference type="EMBL" id="KAL0069039.1"/>
    </source>
</evidence>
<dbReference type="Proteomes" id="UP001437256">
    <property type="component" value="Unassembled WGS sequence"/>
</dbReference>
<feature type="compositionally biased region" description="Polar residues" evidence="1">
    <location>
        <begin position="185"/>
        <end position="201"/>
    </location>
</feature>
<evidence type="ECO:0000256" key="1">
    <source>
        <dbReference type="SAM" id="MobiDB-lite"/>
    </source>
</evidence>
<evidence type="ECO:0000313" key="3">
    <source>
        <dbReference type="Proteomes" id="UP001437256"/>
    </source>
</evidence>